<comment type="catalytic activity">
    <reaction evidence="1">
        <text>L-glutamyl-tRNA(Gln) + L-glutamine + ATP + H2O = L-glutaminyl-tRNA(Gln) + L-glutamate + ADP + phosphate + H(+)</text>
        <dbReference type="Rhea" id="RHEA:17521"/>
        <dbReference type="Rhea" id="RHEA-COMP:9681"/>
        <dbReference type="Rhea" id="RHEA-COMP:9684"/>
        <dbReference type="ChEBI" id="CHEBI:15377"/>
        <dbReference type="ChEBI" id="CHEBI:15378"/>
        <dbReference type="ChEBI" id="CHEBI:29985"/>
        <dbReference type="ChEBI" id="CHEBI:30616"/>
        <dbReference type="ChEBI" id="CHEBI:43474"/>
        <dbReference type="ChEBI" id="CHEBI:58359"/>
        <dbReference type="ChEBI" id="CHEBI:78520"/>
        <dbReference type="ChEBI" id="CHEBI:78521"/>
        <dbReference type="ChEBI" id="CHEBI:456216"/>
    </reaction>
</comment>
<keyword evidence="4" id="KW-1185">Reference proteome</keyword>
<keyword evidence="1" id="KW-0067">ATP-binding</keyword>
<dbReference type="RefSeq" id="WP_007570408.1">
    <property type="nucleotide sequence ID" value="NZ_AGUD01000014.1"/>
</dbReference>
<dbReference type="AlphaFoldDB" id="H0E0Y7"/>
<dbReference type="Proteomes" id="UP000005143">
    <property type="component" value="Unassembled WGS sequence"/>
</dbReference>
<dbReference type="EMBL" id="AGUD01000014">
    <property type="protein sequence ID" value="EHN12648.1"/>
    <property type="molecule type" value="Genomic_DNA"/>
</dbReference>
<dbReference type="EC" id="6.3.5.-" evidence="1"/>
<dbReference type="PANTHER" id="PTHR15004">
    <property type="entry name" value="GLUTAMYL-TRNA(GLN) AMIDOTRANSFERASE SUBUNIT C, MITOCHONDRIAL"/>
    <property type="match status" value="1"/>
</dbReference>
<keyword evidence="1" id="KW-0436">Ligase</keyword>
<dbReference type="GO" id="GO:0005524">
    <property type="term" value="F:ATP binding"/>
    <property type="evidence" value="ECO:0007669"/>
    <property type="project" value="UniProtKB-KW"/>
</dbReference>
<evidence type="ECO:0000256" key="1">
    <source>
        <dbReference type="HAMAP-Rule" id="MF_00122"/>
    </source>
</evidence>
<keyword evidence="1" id="KW-0547">Nucleotide-binding</keyword>
<dbReference type="GO" id="GO:0050567">
    <property type="term" value="F:glutaminyl-tRNA synthase (glutamine-hydrolyzing) activity"/>
    <property type="evidence" value="ECO:0007669"/>
    <property type="project" value="UniProtKB-UniRule"/>
</dbReference>
<evidence type="ECO:0000313" key="3">
    <source>
        <dbReference type="EMBL" id="EHN12648.1"/>
    </source>
</evidence>
<dbReference type="SUPFAM" id="SSF141000">
    <property type="entry name" value="Glu-tRNAGln amidotransferase C subunit"/>
    <property type="match status" value="1"/>
</dbReference>
<dbReference type="GO" id="GO:0006412">
    <property type="term" value="P:translation"/>
    <property type="evidence" value="ECO:0007669"/>
    <property type="project" value="UniProtKB-UniRule"/>
</dbReference>
<dbReference type="Pfam" id="PF02686">
    <property type="entry name" value="GatC"/>
    <property type="match status" value="1"/>
</dbReference>
<evidence type="ECO:0000256" key="2">
    <source>
        <dbReference type="SAM" id="MobiDB-lite"/>
    </source>
</evidence>
<name>H0E0Y7_9ACTN</name>
<comment type="caution">
    <text evidence="3">The sequence shown here is derived from an EMBL/GenBank/DDBJ whole genome shotgun (WGS) entry which is preliminary data.</text>
</comment>
<comment type="subunit">
    <text evidence="1">Heterotrimer of A, B and C subunits.</text>
</comment>
<dbReference type="GO" id="GO:0016740">
    <property type="term" value="F:transferase activity"/>
    <property type="evidence" value="ECO:0007669"/>
    <property type="project" value="UniProtKB-KW"/>
</dbReference>
<accession>H0E0Y7</accession>
<keyword evidence="1" id="KW-0648">Protein biosynthesis</keyword>
<dbReference type="OrthoDB" id="5295223at2"/>
<dbReference type="GO" id="GO:0050566">
    <property type="term" value="F:asparaginyl-tRNA synthase (glutamine-hydrolyzing) activity"/>
    <property type="evidence" value="ECO:0007669"/>
    <property type="project" value="RHEA"/>
</dbReference>
<dbReference type="NCBIfam" id="TIGR00135">
    <property type="entry name" value="gatC"/>
    <property type="match status" value="1"/>
</dbReference>
<dbReference type="HAMAP" id="MF_00122">
    <property type="entry name" value="GatC"/>
    <property type="match status" value="1"/>
</dbReference>
<proteinExistence type="inferred from homology"/>
<dbReference type="Gene3D" id="1.10.20.60">
    <property type="entry name" value="Glu-tRNAGln amidotransferase C subunit, N-terminal domain"/>
    <property type="match status" value="1"/>
</dbReference>
<feature type="region of interest" description="Disordered" evidence="2">
    <location>
        <begin position="59"/>
        <end position="94"/>
    </location>
</feature>
<keyword evidence="3" id="KW-0808">Transferase</keyword>
<dbReference type="InterPro" id="IPR003837">
    <property type="entry name" value="GatC"/>
</dbReference>
<protein>
    <recommendedName>
        <fullName evidence="1">Aspartyl/glutamyl-tRNA(Asn/Gln) amidotransferase subunit C</fullName>
        <shortName evidence="1">Asp/Glu-ADT subunit C</shortName>
        <ecNumber evidence="1">6.3.5.-</ecNumber>
    </recommendedName>
</protein>
<comment type="function">
    <text evidence="1">Allows the formation of correctly charged Asn-tRNA(Asn) or Gln-tRNA(Gln) through the transamidation of misacylated Asp-tRNA(Asn) or Glu-tRNA(Gln) in organisms which lack either or both of asparaginyl-tRNA or glutaminyl-tRNA synthetases. The reaction takes place in the presence of glutamine and ATP through an activated phospho-Asp-tRNA(Asn) or phospho-Glu-tRNA(Gln).</text>
</comment>
<comment type="catalytic activity">
    <reaction evidence="1">
        <text>L-aspartyl-tRNA(Asn) + L-glutamine + ATP + H2O = L-asparaginyl-tRNA(Asn) + L-glutamate + ADP + phosphate + 2 H(+)</text>
        <dbReference type="Rhea" id="RHEA:14513"/>
        <dbReference type="Rhea" id="RHEA-COMP:9674"/>
        <dbReference type="Rhea" id="RHEA-COMP:9677"/>
        <dbReference type="ChEBI" id="CHEBI:15377"/>
        <dbReference type="ChEBI" id="CHEBI:15378"/>
        <dbReference type="ChEBI" id="CHEBI:29985"/>
        <dbReference type="ChEBI" id="CHEBI:30616"/>
        <dbReference type="ChEBI" id="CHEBI:43474"/>
        <dbReference type="ChEBI" id="CHEBI:58359"/>
        <dbReference type="ChEBI" id="CHEBI:78515"/>
        <dbReference type="ChEBI" id="CHEBI:78516"/>
        <dbReference type="ChEBI" id="CHEBI:456216"/>
    </reaction>
</comment>
<dbReference type="GO" id="GO:0070681">
    <property type="term" value="P:glutaminyl-tRNAGln biosynthesis via transamidation"/>
    <property type="evidence" value="ECO:0007669"/>
    <property type="project" value="TreeGrafter"/>
</dbReference>
<dbReference type="InterPro" id="IPR036113">
    <property type="entry name" value="Asp/Glu-ADT_sf_sub_c"/>
</dbReference>
<gene>
    <name evidence="1" type="primary">gatC</name>
    <name evidence="3" type="ORF">PAI11_04450</name>
</gene>
<dbReference type="PANTHER" id="PTHR15004:SF0">
    <property type="entry name" value="GLUTAMYL-TRNA(GLN) AMIDOTRANSFERASE SUBUNIT C, MITOCHONDRIAL"/>
    <property type="match status" value="1"/>
</dbReference>
<organism evidence="3 4">
    <name type="scientific">Patulibacter medicamentivorans</name>
    <dbReference type="NCBI Taxonomy" id="1097667"/>
    <lineage>
        <taxon>Bacteria</taxon>
        <taxon>Bacillati</taxon>
        <taxon>Actinomycetota</taxon>
        <taxon>Thermoleophilia</taxon>
        <taxon>Solirubrobacterales</taxon>
        <taxon>Patulibacteraceae</taxon>
        <taxon>Patulibacter</taxon>
    </lineage>
</organism>
<reference evidence="3 4" key="1">
    <citation type="journal article" date="2013" name="Biodegradation">
        <title>Quantitative proteomic analysis of ibuprofen-degrading Patulibacter sp. strain I11.</title>
        <authorList>
            <person name="Almeida B."/>
            <person name="Kjeldal H."/>
            <person name="Lolas I."/>
            <person name="Knudsen A.D."/>
            <person name="Carvalho G."/>
            <person name="Nielsen K.L."/>
            <person name="Barreto Crespo M.T."/>
            <person name="Stensballe A."/>
            <person name="Nielsen J.L."/>
        </authorList>
    </citation>
    <scope>NUCLEOTIDE SEQUENCE [LARGE SCALE GENOMIC DNA]</scope>
    <source>
        <strain evidence="3 4">I11</strain>
    </source>
</reference>
<evidence type="ECO:0000313" key="4">
    <source>
        <dbReference type="Proteomes" id="UP000005143"/>
    </source>
</evidence>
<sequence length="94" mass="10211">MIDRDTVLHVAALARLDLHEDEIEPMARELSAVLDHLETIGELDLDGVAPTAHVLASESRLRADQPHTSLPREVALDQAPDASDDGFRVPSPQA</sequence>
<dbReference type="GO" id="GO:0006450">
    <property type="term" value="P:regulation of translational fidelity"/>
    <property type="evidence" value="ECO:0007669"/>
    <property type="project" value="InterPro"/>
</dbReference>
<comment type="similarity">
    <text evidence="1">Belongs to the GatC family.</text>
</comment>